<gene>
    <name evidence="1" type="ORF">GGD71_005341</name>
</gene>
<protein>
    <submittedName>
        <fullName evidence="1">Uncharacterized protein</fullName>
    </submittedName>
</protein>
<sequence length="136" mass="14547">MLTDRAEGIVPAEVFTRLLAPAEPVVRSGAVRDIMIDGMPSELLVFRDGAVALRTEGNAGKRGDYSALVGFAISTAWDCISNPFCRNALADAGEYVGKKLPREVEPARKPTIGTMVLGSEEDRAELLEALRASQGN</sequence>
<evidence type="ECO:0000313" key="2">
    <source>
        <dbReference type="Proteomes" id="UP000524450"/>
    </source>
</evidence>
<dbReference type="AlphaFoldDB" id="A0A840FWJ2"/>
<evidence type="ECO:0000313" key="1">
    <source>
        <dbReference type="EMBL" id="MBB4224545.1"/>
    </source>
</evidence>
<reference evidence="1 2" key="1">
    <citation type="submission" date="2020-08" db="EMBL/GenBank/DDBJ databases">
        <title>Genomic Encyclopedia of Type Strains, Phase IV (KMG-V): Genome sequencing to study the core and pangenomes of soil and plant-associated prokaryotes.</title>
        <authorList>
            <person name="Whitman W."/>
        </authorList>
    </citation>
    <scope>NUCLEOTIDE SEQUENCE [LARGE SCALE GENOMIC DNA]</scope>
    <source>
        <strain evidence="1 2">34/80</strain>
    </source>
</reference>
<proteinExistence type="predicted"/>
<dbReference type="Proteomes" id="UP000524450">
    <property type="component" value="Unassembled WGS sequence"/>
</dbReference>
<accession>A0A840FWJ2</accession>
<comment type="caution">
    <text evidence="1">The sequence shown here is derived from an EMBL/GenBank/DDBJ whole genome shotgun (WGS) entry which is preliminary data.</text>
</comment>
<name>A0A840FWJ2_9BURK</name>
<organism evidence="1 2">
    <name type="scientific">Variovorax guangxiensis</name>
    <dbReference type="NCBI Taxonomy" id="1775474"/>
    <lineage>
        <taxon>Bacteria</taxon>
        <taxon>Pseudomonadati</taxon>
        <taxon>Pseudomonadota</taxon>
        <taxon>Betaproteobacteria</taxon>
        <taxon>Burkholderiales</taxon>
        <taxon>Comamonadaceae</taxon>
        <taxon>Variovorax</taxon>
    </lineage>
</organism>
<dbReference type="EMBL" id="JACIFZ010000008">
    <property type="protein sequence ID" value="MBB4224545.1"/>
    <property type="molecule type" value="Genomic_DNA"/>
</dbReference>